<keyword evidence="3 11" id="KW-0813">Transport</keyword>
<organism evidence="12 13">
    <name type="scientific">Puccinia graminis f. sp. tritici (strain CRL 75-36-700-3 / race SCCL)</name>
    <name type="common">Black stem rust fungus</name>
    <dbReference type="NCBI Taxonomy" id="418459"/>
    <lineage>
        <taxon>Eukaryota</taxon>
        <taxon>Fungi</taxon>
        <taxon>Dikarya</taxon>
        <taxon>Basidiomycota</taxon>
        <taxon>Pucciniomycotina</taxon>
        <taxon>Pucciniomycetes</taxon>
        <taxon>Pucciniales</taxon>
        <taxon>Pucciniaceae</taxon>
        <taxon>Puccinia</taxon>
    </lineage>
</organism>
<dbReference type="RefSeq" id="XP_003307720.2">
    <property type="nucleotide sequence ID" value="XM_003307672.2"/>
</dbReference>
<keyword evidence="8" id="KW-0496">Mitochondrion</keyword>
<dbReference type="STRING" id="418459.E3JQW5"/>
<evidence type="ECO:0000256" key="11">
    <source>
        <dbReference type="RuleBase" id="RU000488"/>
    </source>
</evidence>
<evidence type="ECO:0000256" key="1">
    <source>
        <dbReference type="ARBA" id="ARBA00004448"/>
    </source>
</evidence>
<reference key="1">
    <citation type="submission" date="2007-01" db="EMBL/GenBank/DDBJ databases">
        <title>The Genome Sequence of Puccinia graminis f. sp. tritici Strain CRL 75-36-700-3.</title>
        <authorList>
            <consortium name="The Broad Institute Genome Sequencing Platform"/>
            <person name="Birren B."/>
            <person name="Lander E."/>
            <person name="Galagan J."/>
            <person name="Nusbaum C."/>
            <person name="Devon K."/>
            <person name="Cuomo C."/>
            <person name="Jaffe D."/>
            <person name="Butler J."/>
            <person name="Alvarez P."/>
            <person name="Gnerre S."/>
            <person name="Grabherr M."/>
            <person name="Mauceli E."/>
            <person name="Brockman W."/>
            <person name="Young S."/>
            <person name="LaButti K."/>
            <person name="Sykes S."/>
            <person name="DeCaprio D."/>
            <person name="Crawford M."/>
            <person name="Koehrsen M."/>
            <person name="Engels R."/>
            <person name="Montgomery P."/>
            <person name="Pearson M."/>
            <person name="Howarth C."/>
            <person name="Larson L."/>
            <person name="White J."/>
            <person name="Zeng Q."/>
            <person name="Kodira C."/>
            <person name="Yandava C."/>
            <person name="Alvarado L."/>
            <person name="O'Leary S."/>
            <person name="Szabo L."/>
            <person name="Dean R."/>
            <person name="Schein J."/>
        </authorList>
    </citation>
    <scope>NUCLEOTIDE SEQUENCE</scope>
    <source>
        <strain>CRL 75-36-700-3</strain>
    </source>
</reference>
<accession>E3JQW5</accession>
<dbReference type="AlphaFoldDB" id="E3JQW5"/>
<feature type="repeat" description="Solcar" evidence="10">
    <location>
        <begin position="77"/>
        <end position="161"/>
    </location>
</feature>
<evidence type="ECO:0000256" key="5">
    <source>
        <dbReference type="ARBA" id="ARBA00022737"/>
    </source>
</evidence>
<dbReference type="GO" id="GO:0005743">
    <property type="term" value="C:mitochondrial inner membrane"/>
    <property type="evidence" value="ECO:0000318"/>
    <property type="project" value="GO_Central"/>
</dbReference>
<dbReference type="Gene3D" id="1.50.40.10">
    <property type="entry name" value="Mitochondrial carrier domain"/>
    <property type="match status" value="2"/>
</dbReference>
<evidence type="ECO:0000256" key="2">
    <source>
        <dbReference type="ARBA" id="ARBA00006375"/>
    </source>
</evidence>
<gene>
    <name evidence="12" type="ORF">PGTG_00670</name>
</gene>
<dbReference type="Pfam" id="PF00153">
    <property type="entry name" value="Mito_carr"/>
    <property type="match status" value="3"/>
</dbReference>
<dbReference type="GO" id="GO:0035435">
    <property type="term" value="P:phosphate ion transmembrane transport"/>
    <property type="evidence" value="ECO:0000318"/>
    <property type="project" value="GO_Central"/>
</dbReference>
<name>E3JQW5_PUCGT</name>
<evidence type="ECO:0000256" key="10">
    <source>
        <dbReference type="PROSITE-ProRule" id="PRU00282"/>
    </source>
</evidence>
<evidence type="ECO:0000256" key="9">
    <source>
        <dbReference type="ARBA" id="ARBA00023136"/>
    </source>
</evidence>
<dbReference type="FunFam" id="1.50.40.10:FF:000131">
    <property type="entry name" value="Mitochondrial phosphate carrier protein 2"/>
    <property type="match status" value="1"/>
</dbReference>
<dbReference type="EMBL" id="DS178262">
    <property type="protein sequence ID" value="EFP74714.2"/>
    <property type="molecule type" value="Genomic_DNA"/>
</dbReference>
<evidence type="ECO:0008006" key="14">
    <source>
        <dbReference type="Google" id="ProtNLM"/>
    </source>
</evidence>
<dbReference type="GeneID" id="10546423"/>
<dbReference type="FunCoup" id="E3JQW5">
    <property type="interactions" value="353"/>
</dbReference>
<dbReference type="OrthoDB" id="2503921at2759"/>
<dbReference type="eggNOG" id="KOG0767">
    <property type="taxonomic scope" value="Eukaryota"/>
</dbReference>
<evidence type="ECO:0000313" key="12">
    <source>
        <dbReference type="EMBL" id="EFP74714.2"/>
    </source>
</evidence>
<feature type="repeat" description="Solcar" evidence="10">
    <location>
        <begin position="174"/>
        <end position="259"/>
    </location>
</feature>
<dbReference type="InterPro" id="IPR018108">
    <property type="entry name" value="MCP_transmembrane"/>
</dbReference>
<keyword evidence="7" id="KW-1133">Transmembrane helix</keyword>
<comment type="similarity">
    <text evidence="2 11">Belongs to the mitochondrial carrier (TC 2.A.29) family.</text>
</comment>
<dbReference type="SUPFAM" id="SSF103506">
    <property type="entry name" value="Mitochondrial carrier"/>
    <property type="match status" value="1"/>
</dbReference>
<dbReference type="Proteomes" id="UP000008783">
    <property type="component" value="Unassembled WGS sequence"/>
</dbReference>
<keyword evidence="9 10" id="KW-0472">Membrane</keyword>
<evidence type="ECO:0000256" key="8">
    <source>
        <dbReference type="ARBA" id="ARBA00023128"/>
    </source>
</evidence>
<keyword evidence="13" id="KW-1185">Reference proteome</keyword>
<dbReference type="KEGG" id="pgr:PGTG_00670"/>
<evidence type="ECO:0000313" key="13">
    <source>
        <dbReference type="Proteomes" id="UP000008783"/>
    </source>
</evidence>
<dbReference type="InParanoid" id="E3JQW5"/>
<reference evidence="13" key="2">
    <citation type="journal article" date="2011" name="Proc. Natl. Acad. Sci. U.S.A.">
        <title>Obligate biotrophy features unraveled by the genomic analysis of rust fungi.</title>
        <authorList>
            <person name="Duplessis S."/>
            <person name="Cuomo C.A."/>
            <person name="Lin Y.-C."/>
            <person name="Aerts A."/>
            <person name="Tisserant E."/>
            <person name="Veneault-Fourrey C."/>
            <person name="Joly D.L."/>
            <person name="Hacquard S."/>
            <person name="Amselem J."/>
            <person name="Cantarel B.L."/>
            <person name="Chiu R."/>
            <person name="Coutinho P.M."/>
            <person name="Feau N."/>
            <person name="Field M."/>
            <person name="Frey P."/>
            <person name="Gelhaye E."/>
            <person name="Goldberg J."/>
            <person name="Grabherr M.G."/>
            <person name="Kodira C.D."/>
            <person name="Kohler A."/>
            <person name="Kuees U."/>
            <person name="Lindquist E.A."/>
            <person name="Lucas S.M."/>
            <person name="Mago R."/>
            <person name="Mauceli E."/>
            <person name="Morin E."/>
            <person name="Murat C."/>
            <person name="Pangilinan J.L."/>
            <person name="Park R."/>
            <person name="Pearson M."/>
            <person name="Quesneville H."/>
            <person name="Rouhier N."/>
            <person name="Sakthikumar S."/>
            <person name="Salamov A.A."/>
            <person name="Schmutz J."/>
            <person name="Selles B."/>
            <person name="Shapiro H."/>
            <person name="Tanguay P."/>
            <person name="Tuskan G.A."/>
            <person name="Henrissat B."/>
            <person name="Van de Peer Y."/>
            <person name="Rouze P."/>
            <person name="Ellis J.G."/>
            <person name="Dodds P.N."/>
            <person name="Schein J.E."/>
            <person name="Zhong S."/>
            <person name="Hamelin R.C."/>
            <person name="Grigoriev I.V."/>
            <person name="Szabo L.J."/>
            <person name="Martin F."/>
        </authorList>
    </citation>
    <scope>NUCLEOTIDE SEQUENCE [LARGE SCALE GENOMIC DNA]</scope>
    <source>
        <strain evidence="13">CRL 75-36-700-3 / race SCCL</strain>
    </source>
</reference>
<protein>
    <recommendedName>
        <fullName evidence="14">Cu/Pi carrier</fullName>
    </recommendedName>
</protein>
<evidence type="ECO:0000256" key="7">
    <source>
        <dbReference type="ARBA" id="ARBA00022989"/>
    </source>
</evidence>
<keyword evidence="6" id="KW-0999">Mitochondrion inner membrane</keyword>
<dbReference type="PANTHER" id="PTHR45671">
    <property type="entry name" value="SOLUTE CARRIER FAMILY 25 (MITOCHONDRIAL CARRIER PHOSPHATE CARRIER), MEMBER 3, LIKE-RELATED-RELATED"/>
    <property type="match status" value="1"/>
</dbReference>
<keyword evidence="4 10" id="KW-0812">Transmembrane</keyword>
<dbReference type="HOGENOM" id="CLU_039456_2_0_1"/>
<keyword evidence="5" id="KW-0677">Repeat</keyword>
<dbReference type="VEuPathDB" id="FungiDB:PGTG_00670"/>
<dbReference type="PROSITE" id="PS50920">
    <property type="entry name" value="SOLCAR"/>
    <property type="match status" value="2"/>
</dbReference>
<proteinExistence type="inferred from homology"/>
<dbReference type="GO" id="GO:1990547">
    <property type="term" value="P:mitochondrial phosphate ion transmembrane transport"/>
    <property type="evidence" value="ECO:0007669"/>
    <property type="project" value="InterPro"/>
</dbReference>
<sequence length="344" mass="37028">MQSILLPHLVSPFNFNSTLGDSNALLHPWKAAGILDDSKSKAKQIEEGIDRRSKASIVSSSGIGADSTASPQLHSTRYYTACISAGVAACGLTHALVTPLDLVKCRRQVDKTLYKGNLDGWIKIYKAGGVAGLYTGVGPTWLGYSVQGGCKYGFYEYFKKKYADAVGPTNAVKYKDGIYLASSATAELIADAAYVPLEAVKVRMQTTIPPFAAGTVDGFQKFVAVEGVQGLYKSLGSLWSRQIPYTMMKFWSFEATVRRIYASLVVSHPADTMVSKLNAVGKEGSGKPTVSSIYKEIGFGGLWAGLGTRIVMVGTLTALQWLIYDYVKVAFGFPTTGAAQPQHK</sequence>
<dbReference type="InterPro" id="IPR023395">
    <property type="entry name" value="MCP_dom_sf"/>
</dbReference>
<evidence type="ECO:0000256" key="4">
    <source>
        <dbReference type="ARBA" id="ARBA00022692"/>
    </source>
</evidence>
<evidence type="ECO:0000256" key="3">
    <source>
        <dbReference type="ARBA" id="ARBA00022448"/>
    </source>
</evidence>
<dbReference type="InterPro" id="IPR044677">
    <property type="entry name" value="SLC25A3/Pic2/Mir1-like"/>
</dbReference>
<evidence type="ECO:0000256" key="6">
    <source>
        <dbReference type="ARBA" id="ARBA00022792"/>
    </source>
</evidence>
<dbReference type="GO" id="GO:0005315">
    <property type="term" value="F:phosphate transmembrane transporter activity"/>
    <property type="evidence" value="ECO:0000318"/>
    <property type="project" value="GO_Central"/>
</dbReference>
<comment type="subcellular location">
    <subcellularLocation>
        <location evidence="1">Mitochondrion inner membrane</location>
        <topology evidence="1">Multi-pass membrane protein</topology>
    </subcellularLocation>
</comment>
<dbReference type="PANTHER" id="PTHR45671:SF10">
    <property type="entry name" value="SOLUTE CARRIER FAMILY 25 MEMBER 3"/>
    <property type="match status" value="1"/>
</dbReference>